<dbReference type="STRING" id="1149755.A0A2J6RQC3"/>
<evidence type="ECO:0000313" key="7">
    <source>
        <dbReference type="Proteomes" id="UP000235786"/>
    </source>
</evidence>
<dbReference type="Gene3D" id="3.90.1150.10">
    <property type="entry name" value="Aspartate Aminotransferase, domain 1"/>
    <property type="match status" value="1"/>
</dbReference>
<comment type="similarity">
    <text evidence="2">Belongs to the class-II pyridoxal-phosphate-dependent aminotransferase family. BioF subfamily.</text>
</comment>
<dbReference type="InterPro" id="IPR050087">
    <property type="entry name" value="AON_synthase_class-II"/>
</dbReference>
<keyword evidence="4" id="KW-0663">Pyridoxal phosphate</keyword>
<dbReference type="OrthoDB" id="2382073at2759"/>
<organism evidence="6 7">
    <name type="scientific">Hyaloscypha variabilis (strain UAMH 11265 / GT02V1 / F)</name>
    <name type="common">Meliniomyces variabilis</name>
    <dbReference type="NCBI Taxonomy" id="1149755"/>
    <lineage>
        <taxon>Eukaryota</taxon>
        <taxon>Fungi</taxon>
        <taxon>Dikarya</taxon>
        <taxon>Ascomycota</taxon>
        <taxon>Pezizomycotina</taxon>
        <taxon>Leotiomycetes</taxon>
        <taxon>Helotiales</taxon>
        <taxon>Hyaloscyphaceae</taxon>
        <taxon>Hyaloscypha</taxon>
        <taxon>Hyaloscypha variabilis</taxon>
    </lineage>
</organism>
<evidence type="ECO:0000259" key="5">
    <source>
        <dbReference type="Pfam" id="PF00155"/>
    </source>
</evidence>
<proteinExistence type="inferred from homology"/>
<feature type="domain" description="Aminotransferase class I/classII large" evidence="5">
    <location>
        <begin position="26"/>
        <end position="388"/>
    </location>
</feature>
<evidence type="ECO:0000256" key="2">
    <source>
        <dbReference type="ARBA" id="ARBA00010008"/>
    </source>
</evidence>
<reference evidence="6 7" key="1">
    <citation type="submission" date="2016-04" db="EMBL/GenBank/DDBJ databases">
        <title>A degradative enzymes factory behind the ericoid mycorrhizal symbiosis.</title>
        <authorList>
            <consortium name="DOE Joint Genome Institute"/>
            <person name="Martino E."/>
            <person name="Morin E."/>
            <person name="Grelet G."/>
            <person name="Kuo A."/>
            <person name="Kohler A."/>
            <person name="Daghino S."/>
            <person name="Barry K."/>
            <person name="Choi C."/>
            <person name="Cichocki N."/>
            <person name="Clum A."/>
            <person name="Copeland A."/>
            <person name="Hainaut M."/>
            <person name="Haridas S."/>
            <person name="Labutti K."/>
            <person name="Lindquist E."/>
            <person name="Lipzen A."/>
            <person name="Khouja H.-R."/>
            <person name="Murat C."/>
            <person name="Ohm R."/>
            <person name="Olson A."/>
            <person name="Spatafora J."/>
            <person name="Veneault-Fourrey C."/>
            <person name="Henrissat B."/>
            <person name="Grigoriev I."/>
            <person name="Martin F."/>
            <person name="Perotto S."/>
        </authorList>
    </citation>
    <scope>NUCLEOTIDE SEQUENCE [LARGE SCALE GENOMIC DNA]</scope>
    <source>
        <strain evidence="6 7">F</strain>
    </source>
</reference>
<dbReference type="InterPro" id="IPR015422">
    <property type="entry name" value="PyrdxlP-dep_Trfase_small"/>
</dbReference>
<dbReference type="Pfam" id="PF00155">
    <property type="entry name" value="Aminotran_1_2"/>
    <property type="match status" value="1"/>
</dbReference>
<gene>
    <name evidence="6" type="ORF">L207DRAFT_582901</name>
</gene>
<protein>
    <submittedName>
        <fullName evidence="6">PLP-dependent transferase</fullName>
    </submittedName>
</protein>
<dbReference type="InterPro" id="IPR015424">
    <property type="entry name" value="PyrdxlP-dep_Trfase"/>
</dbReference>
<dbReference type="InterPro" id="IPR004839">
    <property type="entry name" value="Aminotransferase_I/II_large"/>
</dbReference>
<dbReference type="Proteomes" id="UP000235786">
    <property type="component" value="Unassembled WGS sequence"/>
</dbReference>
<sequence length="414" mass="45811">MSSLLSTRKANSALRTLTISPATSKDFSSNDFLSLSTSPILRTAYLSELNSYPNFRLGSRGSRLLDGNSLYAENLEKEIADFHGAEAALLFNSGFDANEGFFACVPQSGDVVVFDAFIHASVHEGMKLSRAGRKILFEHNSVEDLGRVLSELLKDEKVQKGERNVFVAVESLYSMDGDLCPLRELVELVERMLPSGNGHVTVDEAHSNGIYGSRGRGVVCSLGLENRIFARLHTFGKAIGCNGAAILCSPLTREYLINYARPLIYTTAMSFPSLAAIKVVYGLMKDGITEPLISYLNSLITHMHEQLLTLQPFTMQSSLLLLPQALPNSPIFALLTPEPRSLARWCQEAGFVVRPIVPPTVPEGTQRVRLCLHAGNSKQDVNALVARIRRWLIERRRIKFDEENVQSTELKARL</sequence>
<dbReference type="GO" id="GO:0030170">
    <property type="term" value="F:pyridoxal phosphate binding"/>
    <property type="evidence" value="ECO:0007669"/>
    <property type="project" value="InterPro"/>
</dbReference>
<comment type="cofactor">
    <cofactor evidence="1">
        <name>pyridoxal 5'-phosphate</name>
        <dbReference type="ChEBI" id="CHEBI:597326"/>
    </cofactor>
</comment>
<dbReference type="PANTHER" id="PTHR13693:SF77">
    <property type="entry name" value="8-AMINO-7-OXONONANOATE SYNTHASE"/>
    <property type="match status" value="1"/>
</dbReference>
<dbReference type="GO" id="GO:0009102">
    <property type="term" value="P:biotin biosynthetic process"/>
    <property type="evidence" value="ECO:0007669"/>
    <property type="project" value="TreeGrafter"/>
</dbReference>
<dbReference type="Gene3D" id="3.40.640.10">
    <property type="entry name" value="Type I PLP-dependent aspartate aminotransferase-like (Major domain)"/>
    <property type="match status" value="1"/>
</dbReference>
<dbReference type="InterPro" id="IPR015421">
    <property type="entry name" value="PyrdxlP-dep_Trfase_major"/>
</dbReference>
<evidence type="ECO:0000256" key="1">
    <source>
        <dbReference type="ARBA" id="ARBA00001933"/>
    </source>
</evidence>
<keyword evidence="7" id="KW-1185">Reference proteome</keyword>
<evidence type="ECO:0000256" key="4">
    <source>
        <dbReference type="ARBA" id="ARBA00022898"/>
    </source>
</evidence>
<name>A0A2J6RQC3_HYAVF</name>
<dbReference type="AlphaFoldDB" id="A0A2J6RQC3"/>
<accession>A0A2J6RQC3</accession>
<evidence type="ECO:0000313" key="6">
    <source>
        <dbReference type="EMBL" id="PMD40717.1"/>
    </source>
</evidence>
<dbReference type="SUPFAM" id="SSF53383">
    <property type="entry name" value="PLP-dependent transferases"/>
    <property type="match status" value="1"/>
</dbReference>
<dbReference type="EMBL" id="KZ613945">
    <property type="protein sequence ID" value="PMD40717.1"/>
    <property type="molecule type" value="Genomic_DNA"/>
</dbReference>
<evidence type="ECO:0000256" key="3">
    <source>
        <dbReference type="ARBA" id="ARBA00022679"/>
    </source>
</evidence>
<keyword evidence="3 6" id="KW-0808">Transferase</keyword>
<dbReference type="PANTHER" id="PTHR13693">
    <property type="entry name" value="CLASS II AMINOTRANSFERASE/8-AMINO-7-OXONONANOATE SYNTHASE"/>
    <property type="match status" value="1"/>
</dbReference>
<dbReference type="GO" id="GO:0016740">
    <property type="term" value="F:transferase activity"/>
    <property type="evidence" value="ECO:0007669"/>
    <property type="project" value="UniProtKB-KW"/>
</dbReference>